<feature type="signal peptide" evidence="1">
    <location>
        <begin position="1"/>
        <end position="21"/>
    </location>
</feature>
<evidence type="ECO:0000256" key="1">
    <source>
        <dbReference type="SAM" id="SignalP"/>
    </source>
</evidence>
<accession>A0A7L5DLG5</accession>
<sequence>MKKIAAFLATALALVGMYACNNNLDKVFDDKTLVEFQPAVVNATSVGRTYPLLTAPNSTTAGATITAQLNLVGRQRANELTVRVAPDPTATTASASSYTLSNGGTVVFPPMSSTVNMTVSVARASSSTAASGVLVLVIDSTSTDYQASQNYKRIGYSIRQ</sequence>
<name>A0A7L5DLG5_9BACT</name>
<protein>
    <recommendedName>
        <fullName evidence="4">DUF4843 domain-containing protein</fullName>
    </recommendedName>
</protein>
<feature type="chain" id="PRO_5029773382" description="DUF4843 domain-containing protein" evidence="1">
    <location>
        <begin position="22"/>
        <end position="160"/>
    </location>
</feature>
<reference evidence="2 3" key="1">
    <citation type="submission" date="2020-04" db="EMBL/GenBank/DDBJ databases">
        <title>Genome sequencing of novel species.</title>
        <authorList>
            <person name="Heo J."/>
            <person name="Kim S.-J."/>
            <person name="Kim J.-S."/>
            <person name="Hong S.-B."/>
            <person name="Kwon S.-W."/>
        </authorList>
    </citation>
    <scope>NUCLEOTIDE SEQUENCE [LARGE SCALE GENOMIC DNA]</scope>
    <source>
        <strain evidence="2 3">CJU-R4</strain>
    </source>
</reference>
<evidence type="ECO:0000313" key="2">
    <source>
        <dbReference type="EMBL" id="QJD78935.1"/>
    </source>
</evidence>
<dbReference type="KEGG" id="srho:HH216_11245"/>
<proteinExistence type="predicted"/>
<dbReference type="EMBL" id="CP051677">
    <property type="protein sequence ID" value="QJD78935.1"/>
    <property type="molecule type" value="Genomic_DNA"/>
</dbReference>
<dbReference type="PROSITE" id="PS51257">
    <property type="entry name" value="PROKAR_LIPOPROTEIN"/>
    <property type="match status" value="1"/>
</dbReference>
<dbReference type="RefSeq" id="WP_169550902.1">
    <property type="nucleotide sequence ID" value="NZ_CP051677.1"/>
</dbReference>
<gene>
    <name evidence="2" type="ORF">HH216_11245</name>
</gene>
<keyword evidence="3" id="KW-1185">Reference proteome</keyword>
<keyword evidence="1" id="KW-0732">Signal</keyword>
<organism evidence="2 3">
    <name type="scientific">Spirosoma rhododendri</name>
    <dbReference type="NCBI Taxonomy" id="2728024"/>
    <lineage>
        <taxon>Bacteria</taxon>
        <taxon>Pseudomonadati</taxon>
        <taxon>Bacteroidota</taxon>
        <taxon>Cytophagia</taxon>
        <taxon>Cytophagales</taxon>
        <taxon>Cytophagaceae</taxon>
        <taxon>Spirosoma</taxon>
    </lineage>
</organism>
<evidence type="ECO:0008006" key="4">
    <source>
        <dbReference type="Google" id="ProtNLM"/>
    </source>
</evidence>
<dbReference type="Proteomes" id="UP000501128">
    <property type="component" value="Chromosome"/>
</dbReference>
<dbReference type="AlphaFoldDB" id="A0A7L5DLG5"/>
<evidence type="ECO:0000313" key="3">
    <source>
        <dbReference type="Proteomes" id="UP000501128"/>
    </source>
</evidence>